<keyword evidence="3 11" id="KW-0846">Cobalamin</keyword>
<evidence type="ECO:0000259" key="13">
    <source>
        <dbReference type="Pfam" id="PF02867"/>
    </source>
</evidence>
<keyword evidence="6 11" id="KW-0560">Oxidoreductase</keyword>
<dbReference type="EC" id="1.17.4.1" evidence="11"/>
<comment type="function">
    <text evidence="11">Catalyzes the reduction of ribonucleotides to deoxyribonucleotides. May function to provide a pool of deoxyribonucleotide precursors for DNA repair during oxygen limitation and/or for immediate growth after restoration of oxygen.</text>
</comment>
<evidence type="ECO:0000256" key="5">
    <source>
        <dbReference type="ARBA" id="ARBA00022741"/>
    </source>
</evidence>
<evidence type="ECO:0000256" key="9">
    <source>
        <dbReference type="ARBA" id="ARBA00023285"/>
    </source>
</evidence>
<dbReference type="Gene3D" id="3.20.70.20">
    <property type="match status" value="1"/>
</dbReference>
<dbReference type="CDD" id="cd02888">
    <property type="entry name" value="RNR_II_dimer"/>
    <property type="match status" value="1"/>
</dbReference>
<organism evidence="14 15">
    <name type="scientific">Acidovorax lacteus</name>
    <dbReference type="NCBI Taxonomy" id="1924988"/>
    <lineage>
        <taxon>Bacteria</taxon>
        <taxon>Pseudomonadati</taxon>
        <taxon>Pseudomonadota</taxon>
        <taxon>Betaproteobacteria</taxon>
        <taxon>Burkholderiales</taxon>
        <taxon>Comamonadaceae</taxon>
        <taxon>Acidovorax</taxon>
    </lineage>
</organism>
<keyword evidence="4 11" id="KW-0237">DNA synthesis</keyword>
<keyword evidence="15" id="KW-1185">Reference proteome</keyword>
<dbReference type="InterPro" id="IPR000788">
    <property type="entry name" value="RNR_lg_C"/>
</dbReference>
<dbReference type="SUPFAM" id="SSF51998">
    <property type="entry name" value="PFL-like glycyl radical enzymes"/>
    <property type="match status" value="1"/>
</dbReference>
<evidence type="ECO:0000313" key="14">
    <source>
        <dbReference type="EMBL" id="GAA4425296.1"/>
    </source>
</evidence>
<accession>A0ABP8L9C2</accession>
<sequence>MKRASDPSLSTALPLQPISLDVLREKYLKPGEASVEALYTRVARALASVEAPEQRAHWEARFLENLRAGAIGAGRIMSAAGTDLQATLINCFVQPVGDCIQGVDEEGFPGIYEALREAAETMRRGGGVGYDFSRIRPRGAEVKATASMASGPCSYINVFDQSCATVESAGSRRGAQMGVLRIDHPDVQEFITAKRTPGRWNNFNVSVGVTDDFMAAVQDDQAWELVHQARPGAALLAQGAHQRADGLWVYATVQARALWDTIMKSAYDFAEPGILFLGRINEDNNLHYCEQIAATNPCGEQPLPSYGCCDLGPIILTRFVRNPFGFGGVPAFDFDAFEQAVAVQVRALDNVLDVTYWPLVQQRDEAMAKRRIGVGFTGMGNALAMLTLRYDRDEGRAMAARIAERLRNAAYAASVELAREKGAFPRFDAAGYLAPGTFASRLPAELQARIRAHGIRNSHLLSIAPTGTVSLAFADNASNGIEPPFSWMYKRKKREADGSTSEYAVEDHAWRLYRELGGNVEHLPEYFVSALAMSAQEHIAMMEAVQPFVDTAISKTVNIPADYPYGDFKDLYLQAWRARLKGLATYRPNAILGSVLEAPVTPAPAAAPAPAPVAAPAVPPDPMRTVIESRPKGGLSAVAEKVEYWTQDGRKTLYLIVSFLPVPTGVGHHTVDRAIEFFMPVGQSGESQQWITSSMRLLSLAARGGFLERALSDMRKVAWDRGPVRLGTHRKDDGTLVPMWHDSEVAAMAYAIQNILERRKADPVQQALPLDEPDAAPLPLPTAMAGKKCSECGAHAVIRKDGCDYCTQCGQLGACG</sequence>
<dbReference type="RefSeq" id="WP_345064161.1">
    <property type="nucleotide sequence ID" value="NZ_BAABEX010000013.1"/>
</dbReference>
<evidence type="ECO:0000259" key="12">
    <source>
        <dbReference type="Pfam" id="PF00317"/>
    </source>
</evidence>
<comment type="caution">
    <text evidence="14">The sequence shown here is derived from an EMBL/GenBank/DDBJ whole genome shotgun (WGS) entry which is preliminary data.</text>
</comment>
<keyword evidence="8" id="KW-1015">Disulfide bond</keyword>
<dbReference type="InterPro" id="IPR013344">
    <property type="entry name" value="RNR_NrdJ/NrdZ"/>
</dbReference>
<dbReference type="EMBL" id="BAABEX010000013">
    <property type="protein sequence ID" value="GAA4425296.1"/>
    <property type="molecule type" value="Genomic_DNA"/>
</dbReference>
<name>A0ABP8L9C2_9BURK</name>
<proteinExistence type="inferred from homology"/>
<feature type="domain" description="Ribonucleotide reductase large subunit N-terminal" evidence="12">
    <location>
        <begin position="16"/>
        <end position="84"/>
    </location>
</feature>
<dbReference type="PRINTS" id="PR01183">
    <property type="entry name" value="RIBORDTASEM1"/>
</dbReference>
<dbReference type="PANTHER" id="PTHR43371">
    <property type="entry name" value="VITAMIN B12-DEPENDENT RIBONUCLEOTIDE REDUCTASE"/>
    <property type="match status" value="1"/>
</dbReference>
<evidence type="ECO:0000256" key="8">
    <source>
        <dbReference type="ARBA" id="ARBA00023157"/>
    </source>
</evidence>
<gene>
    <name evidence="14" type="ORF">GCM10023090_19980</name>
</gene>
<evidence type="ECO:0000256" key="2">
    <source>
        <dbReference type="ARBA" id="ARBA00007405"/>
    </source>
</evidence>
<dbReference type="InterPro" id="IPR013509">
    <property type="entry name" value="RNR_lsu_N"/>
</dbReference>
<comment type="similarity">
    <text evidence="2 11">Belongs to the ribonucleoside diphosphate reductase class-2 family.</text>
</comment>
<evidence type="ECO:0000256" key="1">
    <source>
        <dbReference type="ARBA" id="ARBA00001922"/>
    </source>
</evidence>
<evidence type="ECO:0000256" key="10">
    <source>
        <dbReference type="ARBA" id="ARBA00047754"/>
    </source>
</evidence>
<protein>
    <recommendedName>
        <fullName evidence="11">Vitamin B12-dependent ribonucleotide reductase</fullName>
        <ecNumber evidence="11">1.17.4.1</ecNumber>
    </recommendedName>
</protein>
<dbReference type="Proteomes" id="UP001501788">
    <property type="component" value="Unassembled WGS sequence"/>
</dbReference>
<dbReference type="InterPro" id="IPR050862">
    <property type="entry name" value="RdRp_reductase_class-2"/>
</dbReference>
<keyword evidence="7" id="KW-0215">Deoxyribonucleotide synthesis</keyword>
<dbReference type="NCBIfam" id="TIGR02504">
    <property type="entry name" value="NrdJ_Z"/>
    <property type="match status" value="1"/>
</dbReference>
<dbReference type="Pfam" id="PF02867">
    <property type="entry name" value="Ribonuc_red_lgC"/>
    <property type="match status" value="1"/>
</dbReference>
<feature type="domain" description="Ribonucleotide reductase large subunit C-terminal" evidence="13">
    <location>
        <begin position="91"/>
        <end position="586"/>
    </location>
</feature>
<evidence type="ECO:0000256" key="6">
    <source>
        <dbReference type="ARBA" id="ARBA00023002"/>
    </source>
</evidence>
<keyword evidence="5 11" id="KW-0547">Nucleotide-binding</keyword>
<evidence type="ECO:0000256" key="3">
    <source>
        <dbReference type="ARBA" id="ARBA00022628"/>
    </source>
</evidence>
<evidence type="ECO:0000256" key="7">
    <source>
        <dbReference type="ARBA" id="ARBA00023116"/>
    </source>
</evidence>
<reference evidence="15" key="1">
    <citation type="journal article" date="2019" name="Int. J. Syst. Evol. Microbiol.">
        <title>The Global Catalogue of Microorganisms (GCM) 10K type strain sequencing project: providing services to taxonomists for standard genome sequencing and annotation.</title>
        <authorList>
            <consortium name="The Broad Institute Genomics Platform"/>
            <consortium name="The Broad Institute Genome Sequencing Center for Infectious Disease"/>
            <person name="Wu L."/>
            <person name="Ma J."/>
        </authorList>
    </citation>
    <scope>NUCLEOTIDE SEQUENCE [LARGE SCALE GENOMIC DNA]</scope>
    <source>
        <strain evidence="15">JCM 31890</strain>
    </source>
</reference>
<evidence type="ECO:0000313" key="15">
    <source>
        <dbReference type="Proteomes" id="UP001501788"/>
    </source>
</evidence>
<dbReference type="PANTHER" id="PTHR43371:SF1">
    <property type="entry name" value="RIBONUCLEOSIDE-DIPHOSPHATE REDUCTASE"/>
    <property type="match status" value="1"/>
</dbReference>
<comment type="cofactor">
    <cofactor evidence="1 11">
        <name>adenosylcob(III)alamin</name>
        <dbReference type="ChEBI" id="CHEBI:18408"/>
    </cofactor>
</comment>
<evidence type="ECO:0000256" key="11">
    <source>
        <dbReference type="RuleBase" id="RU364064"/>
    </source>
</evidence>
<evidence type="ECO:0000256" key="4">
    <source>
        <dbReference type="ARBA" id="ARBA00022634"/>
    </source>
</evidence>
<comment type="catalytic activity">
    <reaction evidence="10 11">
        <text>a 2'-deoxyribonucleoside 5'-diphosphate + [thioredoxin]-disulfide + H2O = a ribonucleoside 5'-diphosphate + [thioredoxin]-dithiol</text>
        <dbReference type="Rhea" id="RHEA:23252"/>
        <dbReference type="Rhea" id="RHEA-COMP:10698"/>
        <dbReference type="Rhea" id="RHEA-COMP:10700"/>
        <dbReference type="ChEBI" id="CHEBI:15377"/>
        <dbReference type="ChEBI" id="CHEBI:29950"/>
        <dbReference type="ChEBI" id="CHEBI:50058"/>
        <dbReference type="ChEBI" id="CHEBI:57930"/>
        <dbReference type="ChEBI" id="CHEBI:73316"/>
        <dbReference type="EC" id="1.17.4.1"/>
    </reaction>
</comment>
<dbReference type="Pfam" id="PF00317">
    <property type="entry name" value="Ribonuc_red_lgN"/>
    <property type="match status" value="1"/>
</dbReference>
<keyword evidence="9 11" id="KW-0170">Cobalt</keyword>